<proteinExistence type="inferred from homology"/>
<feature type="signal peptide" evidence="4">
    <location>
        <begin position="1"/>
        <end position="23"/>
    </location>
</feature>
<protein>
    <submittedName>
        <fullName evidence="5">Uncharacterized protein</fullName>
    </submittedName>
</protein>
<accession>A0ABS9KHD5</accession>
<dbReference type="InterPro" id="IPR001139">
    <property type="entry name" value="Glyco_hydro_30"/>
</dbReference>
<keyword evidence="2 4" id="KW-0732">Signal</keyword>
<evidence type="ECO:0000256" key="2">
    <source>
        <dbReference type="ARBA" id="ARBA00022729"/>
    </source>
</evidence>
<dbReference type="SUPFAM" id="SSF51445">
    <property type="entry name" value="(Trans)glycosidases"/>
    <property type="match status" value="1"/>
</dbReference>
<dbReference type="InterPro" id="IPR013780">
    <property type="entry name" value="Glyco_hydro_b"/>
</dbReference>
<reference evidence="5" key="1">
    <citation type="submission" date="2022-01" db="EMBL/GenBank/DDBJ databases">
        <authorList>
            <person name="Wang Y."/>
        </authorList>
    </citation>
    <scope>NUCLEOTIDE SEQUENCE</scope>
    <source>
        <strain evidence="5">WB101</strain>
    </source>
</reference>
<gene>
    <name evidence="5" type="ORF">L6773_16960</name>
</gene>
<feature type="chain" id="PRO_5045641002" evidence="4">
    <location>
        <begin position="24"/>
        <end position="464"/>
    </location>
</feature>
<dbReference type="Proteomes" id="UP001165366">
    <property type="component" value="Unassembled WGS sequence"/>
</dbReference>
<dbReference type="EMBL" id="JAKLWS010000029">
    <property type="protein sequence ID" value="MCG2590269.1"/>
    <property type="molecule type" value="Genomic_DNA"/>
</dbReference>
<evidence type="ECO:0000256" key="4">
    <source>
        <dbReference type="SAM" id="SignalP"/>
    </source>
</evidence>
<keyword evidence="3" id="KW-0378">Hydrolase</keyword>
<evidence type="ECO:0000313" key="5">
    <source>
        <dbReference type="EMBL" id="MCG2590269.1"/>
    </source>
</evidence>
<dbReference type="RefSeq" id="WP_237855639.1">
    <property type="nucleotide sequence ID" value="NZ_JAKLWS010000029.1"/>
</dbReference>
<name>A0ABS9KHD5_9BACT</name>
<dbReference type="Gene3D" id="3.20.20.80">
    <property type="entry name" value="Glycosidases"/>
    <property type="match status" value="1"/>
</dbReference>
<dbReference type="Gene3D" id="2.60.40.1180">
    <property type="entry name" value="Golgi alpha-mannosidase II"/>
    <property type="match status" value="1"/>
</dbReference>
<organism evidence="5 6">
    <name type="scientific">Rhodohalobacter sulfatireducens</name>
    <dbReference type="NCBI Taxonomy" id="2911366"/>
    <lineage>
        <taxon>Bacteria</taxon>
        <taxon>Pseudomonadati</taxon>
        <taxon>Balneolota</taxon>
        <taxon>Balneolia</taxon>
        <taxon>Balneolales</taxon>
        <taxon>Balneolaceae</taxon>
        <taxon>Rhodohalobacter</taxon>
    </lineage>
</organism>
<keyword evidence="6" id="KW-1185">Reference proteome</keyword>
<comment type="caution">
    <text evidence="5">The sequence shown here is derived from an EMBL/GenBank/DDBJ whole genome shotgun (WGS) entry which is preliminary data.</text>
</comment>
<evidence type="ECO:0000313" key="6">
    <source>
        <dbReference type="Proteomes" id="UP001165366"/>
    </source>
</evidence>
<evidence type="ECO:0000256" key="3">
    <source>
        <dbReference type="ARBA" id="ARBA00022801"/>
    </source>
</evidence>
<evidence type="ECO:0000256" key="1">
    <source>
        <dbReference type="ARBA" id="ARBA00005382"/>
    </source>
</evidence>
<dbReference type="InterPro" id="IPR017853">
    <property type="entry name" value="GH"/>
</dbReference>
<comment type="similarity">
    <text evidence="1">Belongs to the glycosyl hydrolase 30 family.</text>
</comment>
<dbReference type="PANTHER" id="PTHR11069">
    <property type="entry name" value="GLUCOSYLCERAMIDASE"/>
    <property type="match status" value="1"/>
</dbReference>
<dbReference type="PANTHER" id="PTHR11069:SF23">
    <property type="entry name" value="LYSOSOMAL ACID GLUCOSYLCERAMIDASE"/>
    <property type="match status" value="1"/>
</dbReference>
<reference evidence="5" key="2">
    <citation type="submission" date="2024-05" db="EMBL/GenBank/DDBJ databases">
        <title>Rhodohalobacter halophilus gen. nov., sp. nov., a moderately halophilic member of the family Balneolaceae.</title>
        <authorList>
            <person name="Xia J."/>
        </authorList>
    </citation>
    <scope>NUCLEOTIDE SEQUENCE</scope>
    <source>
        <strain evidence="5">WB101</strain>
    </source>
</reference>
<dbReference type="PROSITE" id="PS51257">
    <property type="entry name" value="PROKAR_LIPOPROTEIN"/>
    <property type="match status" value="1"/>
</dbReference>
<sequence>MKFMHFRWLYKTLVFLIIFSACSENSPTSSDESEEPNEEPVEVDATVSVDTNQTGQTMVGFGGALTWNSVRITNSSKRDEIIDIIVDDLGVDMIRLKNWYYPVGYPDNKEPDQMVIGWHKPLFDATNELYDLITSRNPDIKILFSSWGPHNTLKSNDFLFRGTLKKQDGEFMYDEFATYWEDILNHISFVPDYLSIQNEPTWVADWETCEWRPAETEDFPSYEIAFDKVAEKLSSFANPPVMVGPESANLSFEGFDAFAIELQDNPKLGVYGYHPYNFRDDSPLTEIRATLRELGENFSDKPRFMTEYDGLEWMKSAQFINSTLREANTSAYLYWALMWDENNEHAMIQVDEEGNYELTKYYHLMKHYSKFVDEGYIRVEVSSDETSLDQIAFMNEDGSELTVITVNPSNSAMEVRFRVEGKSITQSSSYQSLENEPFYSIDKKGVAVFTIEGSSITTTVLSLN</sequence>